<evidence type="ECO:0000256" key="6">
    <source>
        <dbReference type="ARBA" id="ARBA00023306"/>
    </source>
</evidence>
<dbReference type="OMA" id="PCLVALW"/>
<feature type="region of interest" description="Disordered" evidence="7">
    <location>
        <begin position="1194"/>
        <end position="1218"/>
    </location>
</feature>
<evidence type="ECO:0000256" key="7">
    <source>
        <dbReference type="SAM" id="MobiDB-lite"/>
    </source>
</evidence>
<reference evidence="10" key="1">
    <citation type="submission" date="2018-01" db="EMBL/GenBank/DDBJ databases">
        <authorList>
            <person name="Alioto T."/>
            <person name="Alioto T."/>
        </authorList>
    </citation>
    <scope>NUCLEOTIDE SEQUENCE [LARGE SCALE GENOMIC DNA]</scope>
</reference>
<feature type="region of interest" description="Disordered" evidence="7">
    <location>
        <begin position="803"/>
        <end position="904"/>
    </location>
</feature>
<keyword evidence="3" id="KW-0158">Chromosome</keyword>
<dbReference type="OrthoDB" id="5399929at2759"/>
<dbReference type="InterPro" id="IPR022031">
    <property type="entry name" value="Rif1_N"/>
</dbReference>
<sequence length="1429" mass="158901">MYLISQIKYNANTEMDTEDVAKAGEAYHTVQLSTKEVLSAGRRQNYCTMINLLTSSCKTSGLIGTSFTDNELVEFWLGEILPLMFDADQNIQNCAVAAMAEALVALDVSVIHAASCWQQLRSDFVDKYLPLIGEMRDAKNSNWHKIWTLLVQIMDEELLRGCTYINKFLSVVELGFRNVDHAVRSESFLCWRVLIKIFAAYDELASSKRLRLLLIPLRTSQSRSSHVSGIKLRVWWYLITCLHSELPKTFDNAVEHFLSFTFGGGPRGLATGLAHNYQSSRELALPCLVSLWNVDFSEPLQRLMRDLRLETLAQPSPLMSEEVLQQHWRSLLAAAVAGMKLLSENDSTESEQLLLQLLMRNLCLAMFRLGIAPFNIACCGEIESSLLYADGSTGRVVRAVFNTIASENLEMKRVAGSDFLDVLEAYLKLCLKAKKEVPPSILQRCISSIFATNNIDASNQNEFRLLSSFAELLMQPNEEEDHEDFAVKLHIWRQVTQAMTSYLRDNALEYRLPHNAALLDTWVLWPLQTCAAFAGRRVSNVFDSSFCEQWRQLIIAGQNGPDRKKFLGDLKTTLIDLLKSKDEPLFYEFFDAYVSAVLKLGLCKDPPLYKDVFGLLQAVFEHPTQPILEACLNTLRNVILDLRQNELMVVFDSLKPTLSAGIQCWNKQKCEGSFLDEWKRSIQEKFRKLQMKTMANQLRDIFKGEDLFVIIPSVWSLNPEKLTDRQKERFAEKSDIPALYNDMSQSQDSSSIKPWTPKKVVIAKSKQGELAISAENNNEDDVIVISESLPVVESAEAATATAMVVTPSRRRQEVANPGPDPSTENKFRKPRSLAETLEEPSEELPMRQTRKRAAMKEAETQPPPVMPERQLRSPKKTQPLPVASPSTSSAAVAKKGIAKPTPMQSEDLFPEAATAAAADPLDTQLTPPDMPVEPIPSTQFLPGSSAEAIPASETSPRKPSARLCNLNSPPDRKQTNNSTSPTLRPKPTGHLTGRGAQLINMIRNKKLDGCGGSISPYAPLSGRVQVTPARVLDRAEQMSTPTSELNELTGTEQTSTPIHAKELLVFSKRLPSPSASPSVSILKRKLRCESIDDSMSYESPALKRKRVSFHDPPVSVTKEYLRDAEESRSSKPKRCLLMDKIAQTSALKRRGRLDSIIEIERFAHEQTARSATADKMLDKSTDVVEEEAFTTLKWNDSTTTTPNSNAGAASTGESNKKSRTETAVCQDLAITDTDKALDLLVSQCPLETVLQRYFDEAAGPPQKSASIVAKFLSSQMSNNDKLKTNVLETLSENHSKDFLDHAVRENLSSVVCDRLNLNSVLDYICAKSKINNNCRNSLLAQVSDILKSGNRSDTERFAFVQQLLLQCSPSDDQLFDLFNTLIGARSERNTITNTNRSSSSASGIGSCVAIGSGSVDNVAETAADSSSNL</sequence>
<evidence type="ECO:0000256" key="1">
    <source>
        <dbReference type="ARBA" id="ARBA00004123"/>
    </source>
</evidence>
<evidence type="ECO:0000313" key="9">
    <source>
        <dbReference type="EMBL" id="SPP74415.1"/>
    </source>
</evidence>
<dbReference type="PANTHER" id="PTHR22928">
    <property type="entry name" value="TELOMERE-ASSOCIATED PROTEIN RIF1"/>
    <property type="match status" value="1"/>
</dbReference>
<keyword evidence="6" id="KW-0131">Cell cycle</keyword>
<accession>A0A3B0J0X6</accession>
<dbReference type="EMBL" id="OUUW01000001">
    <property type="protein sequence ID" value="SPP74415.1"/>
    <property type="molecule type" value="Genomic_DNA"/>
</dbReference>
<feature type="region of interest" description="Disordered" evidence="7">
    <location>
        <begin position="921"/>
        <end position="993"/>
    </location>
</feature>
<dbReference type="GO" id="GO:0005634">
    <property type="term" value="C:nucleus"/>
    <property type="evidence" value="ECO:0007669"/>
    <property type="project" value="UniProtKB-SubCell"/>
</dbReference>
<dbReference type="InterPro" id="IPR016024">
    <property type="entry name" value="ARM-type_fold"/>
</dbReference>
<evidence type="ECO:0000256" key="5">
    <source>
        <dbReference type="ARBA" id="ARBA00023242"/>
    </source>
</evidence>
<comment type="subcellular location">
    <subcellularLocation>
        <location evidence="2">Chromosome</location>
        <location evidence="2">Telomere</location>
    </subcellularLocation>
    <subcellularLocation>
        <location evidence="1">Nucleus</location>
    </subcellularLocation>
</comment>
<name>A0A3B0J0X6_DROGU</name>
<dbReference type="STRING" id="7266.A0A3B0J0X6"/>
<evidence type="ECO:0000313" key="10">
    <source>
        <dbReference type="Proteomes" id="UP000268350"/>
    </source>
</evidence>
<keyword evidence="4" id="KW-0779">Telomere</keyword>
<dbReference type="Proteomes" id="UP000268350">
    <property type="component" value="Unassembled WGS sequence"/>
</dbReference>
<protein>
    <submittedName>
        <fullName evidence="9">Blast:Telomere-associated protein RIF1</fullName>
    </submittedName>
</protein>
<organism evidence="9 10">
    <name type="scientific">Drosophila guanche</name>
    <name type="common">Fruit fly</name>
    <dbReference type="NCBI Taxonomy" id="7266"/>
    <lineage>
        <taxon>Eukaryota</taxon>
        <taxon>Metazoa</taxon>
        <taxon>Ecdysozoa</taxon>
        <taxon>Arthropoda</taxon>
        <taxon>Hexapoda</taxon>
        <taxon>Insecta</taxon>
        <taxon>Pterygota</taxon>
        <taxon>Neoptera</taxon>
        <taxon>Endopterygota</taxon>
        <taxon>Diptera</taxon>
        <taxon>Brachycera</taxon>
        <taxon>Muscomorpha</taxon>
        <taxon>Ephydroidea</taxon>
        <taxon>Drosophilidae</taxon>
        <taxon>Drosophila</taxon>
        <taxon>Sophophora</taxon>
    </lineage>
</organism>
<feature type="compositionally biased region" description="Polar residues" evidence="7">
    <location>
        <begin position="1194"/>
        <end position="1213"/>
    </location>
</feature>
<keyword evidence="10" id="KW-1185">Reference proteome</keyword>
<gene>
    <name evidence="9" type="ORF">DGUA_6G002045</name>
</gene>
<dbReference type="Pfam" id="PF12231">
    <property type="entry name" value="Rif1_N"/>
    <property type="match status" value="1"/>
</dbReference>
<evidence type="ECO:0000259" key="8">
    <source>
        <dbReference type="Pfam" id="PF12231"/>
    </source>
</evidence>
<keyword evidence="5" id="KW-0539">Nucleus</keyword>
<evidence type="ECO:0000256" key="2">
    <source>
        <dbReference type="ARBA" id="ARBA00004574"/>
    </source>
</evidence>
<feature type="compositionally biased region" description="Low complexity" evidence="7">
    <location>
        <begin position="881"/>
        <end position="893"/>
    </location>
</feature>
<dbReference type="PANTHER" id="PTHR22928:SF3">
    <property type="entry name" value="TELOMERE-ASSOCIATED PROTEIN RIF1"/>
    <property type="match status" value="1"/>
</dbReference>
<evidence type="ECO:0000256" key="3">
    <source>
        <dbReference type="ARBA" id="ARBA00022454"/>
    </source>
</evidence>
<proteinExistence type="predicted"/>
<dbReference type="GO" id="GO:0140445">
    <property type="term" value="C:chromosome, telomeric repeat region"/>
    <property type="evidence" value="ECO:0007669"/>
    <property type="project" value="TreeGrafter"/>
</dbReference>
<dbReference type="GO" id="GO:0000723">
    <property type="term" value="P:telomere maintenance"/>
    <property type="evidence" value="ECO:0007669"/>
    <property type="project" value="TreeGrafter"/>
</dbReference>
<feature type="domain" description="Telomere-associated protein Rif1 N-terminal" evidence="8">
    <location>
        <begin position="73"/>
        <end position="254"/>
    </location>
</feature>
<dbReference type="SUPFAM" id="SSF48371">
    <property type="entry name" value="ARM repeat"/>
    <property type="match status" value="1"/>
</dbReference>
<evidence type="ECO:0000256" key="4">
    <source>
        <dbReference type="ARBA" id="ARBA00022895"/>
    </source>
</evidence>